<feature type="transmembrane region" description="Helical" evidence="8">
    <location>
        <begin position="452"/>
        <end position="472"/>
    </location>
</feature>
<keyword evidence="4 7" id="KW-0547">Nucleotide-binding</keyword>
<dbReference type="InterPro" id="IPR017441">
    <property type="entry name" value="Protein_kinase_ATP_BS"/>
</dbReference>
<protein>
    <recommendedName>
        <fullName evidence="1">non-specific serine/threonine protein kinase</fullName>
        <ecNumber evidence="1">2.7.11.1</ecNumber>
    </recommendedName>
</protein>
<feature type="transmembrane region" description="Helical" evidence="8">
    <location>
        <begin position="533"/>
        <end position="552"/>
    </location>
</feature>
<evidence type="ECO:0000256" key="6">
    <source>
        <dbReference type="ARBA" id="ARBA00022840"/>
    </source>
</evidence>
<dbReference type="EMBL" id="PUIA01000038">
    <property type="protein sequence ID" value="PQO30606.1"/>
    <property type="molecule type" value="Genomic_DNA"/>
</dbReference>
<dbReference type="PANTHER" id="PTHR43289">
    <property type="entry name" value="MITOGEN-ACTIVATED PROTEIN KINASE KINASE KINASE 20-RELATED"/>
    <property type="match status" value="1"/>
</dbReference>
<evidence type="ECO:0000259" key="9">
    <source>
        <dbReference type="PROSITE" id="PS50011"/>
    </source>
</evidence>
<feature type="transmembrane region" description="Helical" evidence="8">
    <location>
        <begin position="564"/>
        <end position="581"/>
    </location>
</feature>
<name>A0A2S8FEL7_9BACT</name>
<dbReference type="FunFam" id="1.10.510.10:FF:000021">
    <property type="entry name" value="Serine/threonine protein kinase"/>
    <property type="match status" value="1"/>
</dbReference>
<keyword evidence="8" id="KW-0472">Membrane</keyword>
<organism evidence="10 11">
    <name type="scientific">Blastopirellula marina</name>
    <dbReference type="NCBI Taxonomy" id="124"/>
    <lineage>
        <taxon>Bacteria</taxon>
        <taxon>Pseudomonadati</taxon>
        <taxon>Planctomycetota</taxon>
        <taxon>Planctomycetia</taxon>
        <taxon>Pirellulales</taxon>
        <taxon>Pirellulaceae</taxon>
        <taxon>Blastopirellula</taxon>
    </lineage>
</organism>
<dbReference type="Proteomes" id="UP000240009">
    <property type="component" value="Unassembled WGS sequence"/>
</dbReference>
<dbReference type="AlphaFoldDB" id="A0A2S8FEL7"/>
<keyword evidence="3" id="KW-0808">Transferase</keyword>
<dbReference type="CDD" id="cd14014">
    <property type="entry name" value="STKc_PknB_like"/>
    <property type="match status" value="1"/>
</dbReference>
<dbReference type="SUPFAM" id="SSF56112">
    <property type="entry name" value="Protein kinase-like (PK-like)"/>
    <property type="match status" value="1"/>
</dbReference>
<keyword evidence="5 10" id="KW-0418">Kinase</keyword>
<dbReference type="PANTHER" id="PTHR43289:SF6">
    <property type="entry name" value="SERINE_THREONINE-PROTEIN KINASE NEKL-3"/>
    <property type="match status" value="1"/>
</dbReference>
<dbReference type="Pfam" id="PF00069">
    <property type="entry name" value="Pkinase"/>
    <property type="match status" value="1"/>
</dbReference>
<dbReference type="InterPro" id="IPR000719">
    <property type="entry name" value="Prot_kinase_dom"/>
</dbReference>
<evidence type="ECO:0000313" key="10">
    <source>
        <dbReference type="EMBL" id="PQO30606.1"/>
    </source>
</evidence>
<evidence type="ECO:0000256" key="5">
    <source>
        <dbReference type="ARBA" id="ARBA00022777"/>
    </source>
</evidence>
<dbReference type="SMART" id="SM00220">
    <property type="entry name" value="S_TKc"/>
    <property type="match status" value="1"/>
</dbReference>
<accession>A0A2S8FEL7</accession>
<dbReference type="EC" id="2.7.11.1" evidence="1"/>
<keyword evidence="2 10" id="KW-0723">Serine/threonine-protein kinase</keyword>
<dbReference type="Gene3D" id="3.30.200.20">
    <property type="entry name" value="Phosphorylase Kinase, domain 1"/>
    <property type="match status" value="1"/>
</dbReference>
<evidence type="ECO:0000256" key="2">
    <source>
        <dbReference type="ARBA" id="ARBA00022527"/>
    </source>
</evidence>
<feature type="binding site" evidence="7">
    <location>
        <position position="164"/>
    </location>
    <ligand>
        <name>ATP</name>
        <dbReference type="ChEBI" id="CHEBI:30616"/>
    </ligand>
</feature>
<gene>
    <name evidence="10" type="ORF">C5Y96_14140</name>
</gene>
<evidence type="ECO:0000313" key="11">
    <source>
        <dbReference type="Proteomes" id="UP000240009"/>
    </source>
</evidence>
<evidence type="ECO:0000256" key="8">
    <source>
        <dbReference type="SAM" id="Phobius"/>
    </source>
</evidence>
<feature type="domain" description="Protein kinase" evidence="9">
    <location>
        <begin position="135"/>
        <end position="397"/>
    </location>
</feature>
<evidence type="ECO:0000256" key="4">
    <source>
        <dbReference type="ARBA" id="ARBA00022741"/>
    </source>
</evidence>
<dbReference type="PROSITE" id="PS50011">
    <property type="entry name" value="PROTEIN_KINASE_DOM"/>
    <property type="match status" value="1"/>
</dbReference>
<dbReference type="GO" id="GO:0005524">
    <property type="term" value="F:ATP binding"/>
    <property type="evidence" value="ECO:0007669"/>
    <property type="project" value="UniProtKB-UniRule"/>
</dbReference>
<evidence type="ECO:0000256" key="7">
    <source>
        <dbReference type="PROSITE-ProRule" id="PRU10141"/>
    </source>
</evidence>
<dbReference type="Gene3D" id="1.10.510.10">
    <property type="entry name" value="Transferase(Phosphotransferase) domain 1"/>
    <property type="match status" value="1"/>
</dbReference>
<keyword evidence="6 7" id="KW-0067">ATP-binding</keyword>
<dbReference type="PROSITE" id="PS00108">
    <property type="entry name" value="PROTEIN_KINASE_ST"/>
    <property type="match status" value="1"/>
</dbReference>
<comment type="caution">
    <text evidence="10">The sequence shown here is derived from an EMBL/GenBank/DDBJ whole genome shotgun (WGS) entry which is preliminary data.</text>
</comment>
<reference evidence="10 11" key="1">
    <citation type="submission" date="2018-02" db="EMBL/GenBank/DDBJ databases">
        <title>Comparative genomes isolates from brazilian mangrove.</title>
        <authorList>
            <person name="Araujo J.E."/>
            <person name="Taketani R.G."/>
            <person name="Silva M.C.P."/>
            <person name="Loureco M.V."/>
            <person name="Andreote F.D."/>
        </authorList>
    </citation>
    <scope>NUCLEOTIDE SEQUENCE [LARGE SCALE GENOMIC DNA]</scope>
    <source>
        <strain evidence="10 11">HEX-2 MGV</strain>
    </source>
</reference>
<evidence type="ECO:0000256" key="3">
    <source>
        <dbReference type="ARBA" id="ARBA00022679"/>
    </source>
</evidence>
<keyword evidence="8" id="KW-0812">Transmembrane</keyword>
<dbReference type="PROSITE" id="PS00107">
    <property type="entry name" value="PROTEIN_KINASE_ATP"/>
    <property type="match status" value="1"/>
</dbReference>
<keyword evidence="8" id="KW-1133">Transmembrane helix</keyword>
<dbReference type="GO" id="GO:0004674">
    <property type="term" value="F:protein serine/threonine kinase activity"/>
    <property type="evidence" value="ECO:0007669"/>
    <property type="project" value="UniProtKB-KW"/>
</dbReference>
<proteinExistence type="predicted"/>
<dbReference type="InterPro" id="IPR011009">
    <property type="entry name" value="Kinase-like_dom_sf"/>
</dbReference>
<feature type="transmembrane region" description="Helical" evidence="8">
    <location>
        <begin position="422"/>
        <end position="440"/>
    </location>
</feature>
<dbReference type="InterPro" id="IPR008271">
    <property type="entry name" value="Ser/Thr_kinase_AS"/>
</dbReference>
<evidence type="ECO:0000256" key="1">
    <source>
        <dbReference type="ARBA" id="ARBA00012513"/>
    </source>
</evidence>
<sequence>MTDPKQTIPSRWAHVSRGGYLVPASRPALAQGPTFQQHPMTPDDYQRLCKAFEKAIQLPLDQRDTWLSEAFADRADLGEEVRRMLANDENSALDNSPLHEHLAVDNLTPATVDLDPEKTVHSSRRADRVESVPGYELIDELGRGGMGVVFKARQLSPDRVVAVKMILSGQFASAQEIQRFRAEAEAAANLSHAGIVPIYEVGHHQGRHFFSMGYVEGRSLADVIRQGGLTPEQIAELVLEIAQAMAHAHSMGIVHRDLKPSNILIDADGHPRVTDFGLAKRMDGNSEMTYSGQILGSPGYMAPEQAAGKNHQIDQATDIYGLGAILYALLTGKPPFAATNILEAIDQICTVNPVSPRKLNWSVPRPLETICLKCMHKTPAARYRSMKELAADLQSYLQHEPIRAKPLGMGERIIYWARRKPGLASTLACVLLFFIYHVISSYILHEPVSARPWFRVASVLFAIAFSVAAWFFQRMYEKPSTRNAAIYAWMTWNFVLLTGLLFLVHGAASPLSLIYLLLVAASATLYEKGLVGYTMTLAAAGYLTHVIVGATLRPVGYVDFFDATVMMMSILILGMIQYFVVRRIRRTMDEE</sequence>